<proteinExistence type="predicted"/>
<comment type="caution">
    <text evidence="2">The sequence shown here is derived from an EMBL/GenBank/DDBJ whole genome shotgun (WGS) entry which is preliminary data.</text>
</comment>
<name>A0AA90KAB6_9ACTN</name>
<evidence type="ECO:0000313" key="3">
    <source>
        <dbReference type="Proteomes" id="UP001156398"/>
    </source>
</evidence>
<accession>A0AA90KAB6</accession>
<dbReference type="AlphaFoldDB" id="A0AA90KAB6"/>
<dbReference type="RefSeq" id="WP_271313831.1">
    <property type="nucleotide sequence ID" value="NZ_JAAGKO020000026.1"/>
</dbReference>
<evidence type="ECO:0000313" key="1">
    <source>
        <dbReference type="EMBL" id="MDI5964734.1"/>
    </source>
</evidence>
<reference evidence="2 3" key="1">
    <citation type="submission" date="2023-05" db="EMBL/GenBank/DDBJ databases">
        <title>Streptantibioticus silvisoli sp. nov., acidotolerant actinomycetes 1 from pine litter.</title>
        <authorList>
            <person name="Swiecimska M."/>
            <person name="Golinska P."/>
            <person name="Sangal V."/>
            <person name="Wachnowicz B."/>
            <person name="Goodfellow M."/>
        </authorList>
    </citation>
    <scope>NUCLEOTIDE SEQUENCE</scope>
    <source>
        <strain evidence="2">SL13</strain>
        <strain evidence="1 3">SL54</strain>
    </source>
</reference>
<gene>
    <name evidence="1" type="ORF">POF43_018735</name>
    <name evidence="2" type="ORF">POF50_023210</name>
</gene>
<organism evidence="2">
    <name type="scientific">Streptantibioticus silvisoli</name>
    <dbReference type="NCBI Taxonomy" id="2705255"/>
    <lineage>
        <taxon>Bacteria</taxon>
        <taxon>Bacillati</taxon>
        <taxon>Actinomycetota</taxon>
        <taxon>Actinomycetes</taxon>
        <taxon>Kitasatosporales</taxon>
        <taxon>Streptomycetaceae</taxon>
        <taxon>Streptantibioticus</taxon>
    </lineage>
</organism>
<protein>
    <submittedName>
        <fullName evidence="2">DUF5995 family protein</fullName>
    </submittedName>
</protein>
<evidence type="ECO:0000313" key="2">
    <source>
        <dbReference type="EMBL" id="MDI5972208.1"/>
    </source>
</evidence>
<dbReference type="Pfam" id="PF19458">
    <property type="entry name" value="DUF5995"/>
    <property type="match status" value="1"/>
</dbReference>
<dbReference type="InterPro" id="IPR046037">
    <property type="entry name" value="DUF5995"/>
</dbReference>
<keyword evidence="3" id="KW-1185">Reference proteome</keyword>
<dbReference type="EMBL" id="JABXJJ020000029">
    <property type="protein sequence ID" value="MDI5972208.1"/>
    <property type="molecule type" value="Genomic_DNA"/>
</dbReference>
<dbReference type="Proteomes" id="UP001156398">
    <property type="component" value="Unassembled WGS sequence"/>
</dbReference>
<dbReference type="EMBL" id="JAAGKO020000026">
    <property type="protein sequence ID" value="MDI5964734.1"/>
    <property type="molecule type" value="Genomic_DNA"/>
</dbReference>
<sequence length="229" mass="25014">MTSSERLVPASSRVAAVAARMRALSAGLPDRDGVAVFNRVYLSVTRELTRRVDEGWFRHPHRTAELGAAFALRYLSAVEADAEGRRAPACWRPLFAARHHRAVRPLQFALAGVNAHVGHDLALAVVDTCHLLGLQPADVERDFERVGDVLAAIEERVREELMPGPDLLELADPLTHLAGVWSLDAARTAAWSAAGLLWRLRELPGLYAEFAHGLDTGVGLVNRCLLTPL</sequence>